<dbReference type="Proteomes" id="UP000284202">
    <property type="component" value="Unassembled WGS sequence"/>
</dbReference>
<dbReference type="Pfam" id="PF03466">
    <property type="entry name" value="LysR_substrate"/>
    <property type="match status" value="1"/>
</dbReference>
<dbReference type="PANTHER" id="PTHR30537:SF5">
    <property type="entry name" value="HTH-TYPE TRANSCRIPTIONAL ACTIVATOR TTDR-RELATED"/>
    <property type="match status" value="1"/>
</dbReference>
<dbReference type="InterPro" id="IPR036390">
    <property type="entry name" value="WH_DNA-bd_sf"/>
</dbReference>
<dbReference type="PANTHER" id="PTHR30537">
    <property type="entry name" value="HTH-TYPE TRANSCRIPTIONAL REGULATOR"/>
    <property type="match status" value="1"/>
</dbReference>
<dbReference type="SUPFAM" id="SSF46785">
    <property type="entry name" value="Winged helix' DNA-binding domain"/>
    <property type="match status" value="1"/>
</dbReference>
<protein>
    <submittedName>
        <fullName evidence="6">LysR family transcriptional regulator</fullName>
    </submittedName>
</protein>
<evidence type="ECO:0000313" key="7">
    <source>
        <dbReference type="Proteomes" id="UP000284202"/>
    </source>
</evidence>
<keyword evidence="2" id="KW-0805">Transcription regulation</keyword>
<proteinExistence type="inferred from homology"/>
<keyword evidence="3" id="KW-0238">DNA-binding</keyword>
<reference evidence="7" key="1">
    <citation type="submission" date="2018-09" db="EMBL/GenBank/DDBJ databases">
        <title>Acidovorax cavernicola nov. sp. isolated from Gruta de las Maravillas (Aracena, Spain).</title>
        <authorList>
            <person name="Jurado V."/>
            <person name="Gutierrez-Patricio S."/>
            <person name="Gonzalez-Pimentel J.L."/>
            <person name="Miller A.Z."/>
            <person name="Laiz L."/>
            <person name="Saiz-Jimenez C."/>
        </authorList>
    </citation>
    <scope>NUCLEOTIDE SEQUENCE [LARGE SCALE GENOMIC DNA]</scope>
    <source>
        <strain evidence="7">1011MAR3C25</strain>
    </source>
</reference>
<keyword evidence="4" id="KW-0804">Transcription</keyword>
<dbReference type="SUPFAM" id="SSF53850">
    <property type="entry name" value="Periplasmic binding protein-like II"/>
    <property type="match status" value="1"/>
</dbReference>
<dbReference type="GO" id="GO:0003700">
    <property type="term" value="F:DNA-binding transcription factor activity"/>
    <property type="evidence" value="ECO:0007669"/>
    <property type="project" value="InterPro"/>
</dbReference>
<evidence type="ECO:0000256" key="1">
    <source>
        <dbReference type="ARBA" id="ARBA00009437"/>
    </source>
</evidence>
<dbReference type="Gene3D" id="3.40.190.290">
    <property type="match status" value="1"/>
</dbReference>
<dbReference type="Pfam" id="PF00126">
    <property type="entry name" value="HTH_1"/>
    <property type="match status" value="1"/>
</dbReference>
<dbReference type="PROSITE" id="PS50931">
    <property type="entry name" value="HTH_LYSR"/>
    <property type="match status" value="1"/>
</dbReference>
<accession>A0A418SQE5</accession>
<dbReference type="InterPro" id="IPR005119">
    <property type="entry name" value="LysR_subst-bd"/>
</dbReference>
<dbReference type="AlphaFoldDB" id="A0A418SQE5"/>
<evidence type="ECO:0000259" key="5">
    <source>
        <dbReference type="PROSITE" id="PS50931"/>
    </source>
</evidence>
<evidence type="ECO:0000256" key="2">
    <source>
        <dbReference type="ARBA" id="ARBA00023015"/>
    </source>
</evidence>
<dbReference type="InterPro" id="IPR000847">
    <property type="entry name" value="LysR_HTH_N"/>
</dbReference>
<sequence length="328" mass="36069">MGTPVSQPATDTARFGRYFFVVILSNTPCGNISLVMDTTVLRTFISILDEGSFSAAARRMGISRSLCSKYISDLESDLGARLLTRTTRALRPTALGTEYAQHIREVLNRLDNANEMVRSASGHPAGALKIGAPSAYVHKVFHPHILRFMDDHPDIQMEMVLDDGVTNLVAGGFDAMIRIGILGDSTLHARKLHEAAILLVASPDYLEQRGIPENPADLSRHSCLHYTNLRGSGTWPMRCGDQTFHQKVQPVFSTNNTELLKSLAVSGKGIALLPRFIVAEDLEAGRLVQLLTNFTLPDIPVNLVYPTGKLMTAAMRSFLDFTTHLRLL</sequence>
<dbReference type="InterPro" id="IPR058163">
    <property type="entry name" value="LysR-type_TF_proteobact-type"/>
</dbReference>
<dbReference type="OrthoDB" id="9813056at2"/>
<evidence type="ECO:0000256" key="4">
    <source>
        <dbReference type="ARBA" id="ARBA00023163"/>
    </source>
</evidence>
<dbReference type="EMBL" id="QZCG01000012">
    <property type="protein sequence ID" value="RJE83149.1"/>
    <property type="molecule type" value="Genomic_DNA"/>
</dbReference>
<dbReference type="FunFam" id="1.10.10.10:FF:000001">
    <property type="entry name" value="LysR family transcriptional regulator"/>
    <property type="match status" value="1"/>
</dbReference>
<dbReference type="CDD" id="cd08422">
    <property type="entry name" value="PBP2_CrgA_like"/>
    <property type="match status" value="1"/>
</dbReference>
<comment type="similarity">
    <text evidence="1">Belongs to the LysR transcriptional regulatory family.</text>
</comment>
<gene>
    <name evidence="6" type="ORF">D3P04_16995</name>
</gene>
<name>A0A418SQE5_9RHOB</name>
<comment type="caution">
    <text evidence="6">The sequence shown here is derived from an EMBL/GenBank/DDBJ whole genome shotgun (WGS) entry which is preliminary data.</text>
</comment>
<keyword evidence="7" id="KW-1185">Reference proteome</keyword>
<dbReference type="InterPro" id="IPR036388">
    <property type="entry name" value="WH-like_DNA-bd_sf"/>
</dbReference>
<organism evidence="6 7">
    <name type="scientific">Paracoccus onubensis</name>
    <dbReference type="NCBI Taxonomy" id="1675788"/>
    <lineage>
        <taxon>Bacteria</taxon>
        <taxon>Pseudomonadati</taxon>
        <taxon>Pseudomonadota</taxon>
        <taxon>Alphaproteobacteria</taxon>
        <taxon>Rhodobacterales</taxon>
        <taxon>Paracoccaceae</taxon>
        <taxon>Paracoccus</taxon>
    </lineage>
</organism>
<dbReference type="Gene3D" id="1.10.10.10">
    <property type="entry name" value="Winged helix-like DNA-binding domain superfamily/Winged helix DNA-binding domain"/>
    <property type="match status" value="1"/>
</dbReference>
<evidence type="ECO:0000313" key="6">
    <source>
        <dbReference type="EMBL" id="RJE83149.1"/>
    </source>
</evidence>
<evidence type="ECO:0000256" key="3">
    <source>
        <dbReference type="ARBA" id="ARBA00023125"/>
    </source>
</evidence>
<dbReference type="GO" id="GO:0003677">
    <property type="term" value="F:DNA binding"/>
    <property type="evidence" value="ECO:0007669"/>
    <property type="project" value="UniProtKB-KW"/>
</dbReference>
<feature type="domain" description="HTH lysR-type" evidence="5">
    <location>
        <begin position="36"/>
        <end position="93"/>
    </location>
</feature>